<accession>A0A8J7M7X5</accession>
<evidence type="ECO:0000259" key="3">
    <source>
        <dbReference type="Pfam" id="PF01571"/>
    </source>
</evidence>
<evidence type="ECO:0000313" key="5">
    <source>
        <dbReference type="EMBL" id="MBK0399189.1"/>
    </source>
</evidence>
<dbReference type="InterPro" id="IPR029043">
    <property type="entry name" value="GcvT/YgfZ_C"/>
</dbReference>
<keyword evidence="6" id="KW-1185">Reference proteome</keyword>
<gene>
    <name evidence="5" type="ORF">H0I76_08310</name>
</gene>
<dbReference type="SUPFAM" id="SSF103025">
    <property type="entry name" value="Folate-binding domain"/>
    <property type="match status" value="1"/>
</dbReference>
<dbReference type="InterPro" id="IPR028896">
    <property type="entry name" value="GcvT/YgfZ/DmdA"/>
</dbReference>
<dbReference type="InterPro" id="IPR027266">
    <property type="entry name" value="TrmE/GcvT-like"/>
</dbReference>
<dbReference type="InterPro" id="IPR006222">
    <property type="entry name" value="GCVT_N"/>
</dbReference>
<feature type="domain" description="GCVT N-terminal" evidence="3">
    <location>
        <begin position="52"/>
        <end position="281"/>
    </location>
</feature>
<dbReference type="RefSeq" id="WP_200609211.1">
    <property type="nucleotide sequence ID" value="NZ_JAEHHL010000004.1"/>
</dbReference>
<dbReference type="Pfam" id="PF01571">
    <property type="entry name" value="GCV_T"/>
    <property type="match status" value="1"/>
</dbReference>
<evidence type="ECO:0000259" key="4">
    <source>
        <dbReference type="Pfam" id="PF08669"/>
    </source>
</evidence>
<dbReference type="PANTHER" id="PTHR43757">
    <property type="entry name" value="AMINOMETHYLTRANSFERASE"/>
    <property type="match status" value="1"/>
</dbReference>
<name>A0A8J7M7X5_9RHOB</name>
<dbReference type="Gene3D" id="3.30.1360.120">
    <property type="entry name" value="Probable tRNA modification gtpase trme, domain 1"/>
    <property type="match status" value="1"/>
</dbReference>
<dbReference type="Proteomes" id="UP000655420">
    <property type="component" value="Unassembled WGS sequence"/>
</dbReference>
<feature type="binding site" evidence="1">
    <location>
        <position position="209"/>
    </location>
    <ligand>
        <name>substrate</name>
    </ligand>
</feature>
<dbReference type="EMBL" id="JAEHHL010000004">
    <property type="protein sequence ID" value="MBK0399189.1"/>
    <property type="molecule type" value="Genomic_DNA"/>
</dbReference>
<dbReference type="InterPro" id="IPR013977">
    <property type="entry name" value="GcvT_C"/>
</dbReference>
<evidence type="ECO:0000256" key="1">
    <source>
        <dbReference type="PIRSR" id="PIRSR006487-1"/>
    </source>
</evidence>
<protein>
    <submittedName>
        <fullName evidence="5">Aminomethyltransferase family protein</fullName>
    </submittedName>
</protein>
<dbReference type="SUPFAM" id="SSF101790">
    <property type="entry name" value="Aminomethyltransferase beta-barrel domain"/>
    <property type="match status" value="1"/>
</dbReference>
<evidence type="ECO:0000256" key="2">
    <source>
        <dbReference type="SAM" id="MobiDB-lite"/>
    </source>
</evidence>
<feature type="region of interest" description="Disordered" evidence="2">
    <location>
        <begin position="1"/>
        <end position="22"/>
    </location>
</feature>
<dbReference type="Pfam" id="PF08669">
    <property type="entry name" value="GCV_T_C"/>
    <property type="match status" value="1"/>
</dbReference>
<feature type="domain" description="Aminomethyltransferase C-terminal" evidence="4">
    <location>
        <begin position="304"/>
        <end position="364"/>
    </location>
</feature>
<proteinExistence type="predicted"/>
<dbReference type="PIRSF" id="PIRSF006487">
    <property type="entry name" value="GcvT"/>
    <property type="match status" value="1"/>
</dbReference>
<evidence type="ECO:0000313" key="6">
    <source>
        <dbReference type="Proteomes" id="UP000655420"/>
    </source>
</evidence>
<dbReference type="PANTHER" id="PTHR43757:SF2">
    <property type="entry name" value="AMINOMETHYLTRANSFERASE, MITOCHONDRIAL"/>
    <property type="match status" value="1"/>
</dbReference>
<comment type="caution">
    <text evidence="5">The sequence shown here is derived from an EMBL/GenBank/DDBJ whole genome shotgun (WGS) entry which is preliminary data.</text>
</comment>
<reference evidence="5" key="1">
    <citation type="submission" date="2020-12" db="EMBL/GenBank/DDBJ databases">
        <title>Bacterial taxonomy.</title>
        <authorList>
            <person name="Pan X."/>
        </authorList>
    </citation>
    <scope>NUCLEOTIDE SEQUENCE</scope>
    <source>
        <strain evidence="5">M0105</strain>
    </source>
</reference>
<dbReference type="AlphaFoldDB" id="A0A8J7M7X5"/>
<sequence length="401" mass="44184">MNRIARETVSPRPRVPSREGLADTPFEPRLRALSTAEDWMDWSGCLSPRALGAVETEYFAIRNQATLFDVSPMHKYRVTGPDAERVVNRLVTRDVARLAPGRVAYVLWCDEDGMVIDDGTLFRLGPQDFRLCCQERQFAWLHDIAWGFDVAIADETGDVAGLALQGPTSHAVLEAAGLALPDLRPFGIAEPEPGLVISRTGFSGDLGYELWLRPEGALALWDRLWVAGADLGLRAIGFAALDIARIEAGFIMAGAEFQPIHRALRPSRGRTPFELGLGHLVDPGKPHFNGRRALLREAARTPRRQLVMLDIEGTKDASGALVYHRGRREAGHATSAVWAPTAKRNIAFAELDARAARSAGLRAEIYTLKEGRWERTMASATVIDRGVFRPPRARATPPGRF</sequence>
<organism evidence="5 6">
    <name type="scientific">Thermohalobaculum xanthum</name>
    <dbReference type="NCBI Taxonomy" id="2753746"/>
    <lineage>
        <taxon>Bacteria</taxon>
        <taxon>Pseudomonadati</taxon>
        <taxon>Pseudomonadota</taxon>
        <taxon>Alphaproteobacteria</taxon>
        <taxon>Rhodobacterales</taxon>
        <taxon>Paracoccaceae</taxon>
        <taxon>Thermohalobaculum</taxon>
    </lineage>
</organism>